<keyword evidence="12" id="KW-1185">Reference proteome</keyword>
<dbReference type="Gene3D" id="1.20.58.70">
    <property type="match status" value="1"/>
</dbReference>
<feature type="compositionally biased region" description="Polar residues" evidence="8">
    <location>
        <begin position="329"/>
        <end position="341"/>
    </location>
</feature>
<feature type="region of interest" description="Disordered" evidence="8">
    <location>
        <begin position="299"/>
        <end position="342"/>
    </location>
</feature>
<evidence type="ECO:0000256" key="3">
    <source>
        <dbReference type="ARBA" id="ARBA00022448"/>
    </source>
</evidence>
<dbReference type="GO" id="GO:0006886">
    <property type="term" value="P:intracellular protein transport"/>
    <property type="evidence" value="ECO:0007669"/>
    <property type="project" value="InterPro"/>
</dbReference>
<feature type="domain" description="T-SNARE coiled-coil homology" evidence="10">
    <location>
        <begin position="811"/>
        <end position="873"/>
    </location>
</feature>
<sequence>MNSATDPPKLRGSKSRQVASRFLSPTSTPTHDSPLHSPNKPLSPLRRKSTSTDPRKHRSLEDPAPGLLGRLWPSSATTTTSSSSNPKKLDTLADFLGNERLKDFIERKCYEKRTISGPFSLTKQTSHSEFSRFVENDKQISAKENHRPSVGGSMRYTSKLGFSRKSSSSPSSTSSSSSPNIIPGRFSVDESALYKKISSSQRKPDSMTDNSHFLDSDPEISDQCSASNNDSPAMAKTDSSLSDRKSGIEVCSKYLKDVPSRNRSRGTTWDSNNLNPVSADSSPKIKKFAIKNVIRRTNSHGASPSQWALSPGRSGSPPMSVESKVKPMSFSSLKPPTSPSRTKGVEKFLNLGLMDLFKSRKSSPLQVCSGDVESVHQLRLIHNSLIQWRHANAKADAVNRSIHNQVQNDLLSGWNSLMKLQHSVVQKKLKLQKEKLEIKMDSILQSQMKALECWADMERQHLSAISMTKQCLHSVVCKVPLVEGAKVDAPSASMALRHAFDLTASIKTMLSVSSPGIEKTVSVVSELAEVVAQEKLLLEECLELFRMISILEVGVFKSHIGEICKNSVMIFKRNHKSDCVLGAIWEYKACLIVAISSTRSPQIHVRTYLIAGAGDPRRKGHPNSSPALDIDAIKAEAMNDLFSSSFKKYSDLKQQVHLDDVEDGEETVNLDNFFEDVVNVKHDMRVVEQIYNRLQESNEETKTAHSAKAMKDLRARMDSDVKQLLKRVKVIKGKLEALEKSNATHQKLPGSGLRAKMTAEYKETVERRYFTVTGQKADEEMIENLIERGESETLFEKAIQEQGRGQIVDTISEIQERHDAIQGIEKGLIELHQLFLDMSVLVEAQGYQLNDIESHVARASSFVMRGADQLELAKEYQKSSKKWGCIALAITVFLLVIILFPVLSSTLMKNA</sequence>
<comment type="similarity">
    <text evidence="2">Belongs to the QWRF family.</text>
</comment>
<dbReference type="CDD" id="cd15848">
    <property type="entry name" value="SNARE_syntaxin1-like"/>
    <property type="match status" value="1"/>
</dbReference>
<dbReference type="EMBL" id="JAIQCV010000008">
    <property type="protein sequence ID" value="KAH1074051.1"/>
    <property type="molecule type" value="Genomic_DNA"/>
</dbReference>
<feature type="transmembrane region" description="Helical" evidence="9">
    <location>
        <begin position="886"/>
        <end position="908"/>
    </location>
</feature>
<keyword evidence="6" id="KW-0175">Coiled coil</keyword>
<proteinExistence type="inferred from homology"/>
<evidence type="ECO:0000256" key="9">
    <source>
        <dbReference type="SAM" id="Phobius"/>
    </source>
</evidence>
<comment type="similarity">
    <text evidence="1 7">Belongs to the syntaxin family.</text>
</comment>
<dbReference type="InterPro" id="IPR010989">
    <property type="entry name" value="SNARE"/>
</dbReference>
<feature type="compositionally biased region" description="Low complexity" evidence="8">
    <location>
        <begin position="166"/>
        <end position="179"/>
    </location>
</feature>
<evidence type="ECO:0000313" key="11">
    <source>
        <dbReference type="EMBL" id="KAH1074051.1"/>
    </source>
</evidence>
<dbReference type="PROSITE" id="PS50192">
    <property type="entry name" value="T_SNARE"/>
    <property type="match status" value="1"/>
</dbReference>
<evidence type="ECO:0000256" key="4">
    <source>
        <dbReference type="ARBA" id="ARBA00022927"/>
    </source>
</evidence>
<dbReference type="GO" id="GO:0016192">
    <property type="term" value="P:vesicle-mediated transport"/>
    <property type="evidence" value="ECO:0007669"/>
    <property type="project" value="InterPro"/>
</dbReference>
<evidence type="ECO:0000256" key="5">
    <source>
        <dbReference type="ARBA" id="ARBA00022990"/>
    </source>
</evidence>
<keyword evidence="9" id="KW-0472">Membrane</keyword>
<evidence type="ECO:0000313" key="12">
    <source>
        <dbReference type="Proteomes" id="UP000828251"/>
    </source>
</evidence>
<feature type="region of interest" description="Disordered" evidence="8">
    <location>
        <begin position="197"/>
        <end position="244"/>
    </location>
</feature>
<dbReference type="SMART" id="SM00503">
    <property type="entry name" value="SynN"/>
    <property type="match status" value="1"/>
</dbReference>
<accession>A0A9D3V966</accession>
<dbReference type="Gene3D" id="1.20.5.110">
    <property type="match status" value="1"/>
</dbReference>
<feature type="region of interest" description="Disordered" evidence="8">
    <location>
        <begin position="134"/>
        <end position="184"/>
    </location>
</feature>
<evidence type="ECO:0000256" key="2">
    <source>
        <dbReference type="ARBA" id="ARBA00010016"/>
    </source>
</evidence>
<keyword evidence="9" id="KW-1133">Transmembrane helix</keyword>
<dbReference type="SMART" id="SM00397">
    <property type="entry name" value="t_SNARE"/>
    <property type="match status" value="1"/>
</dbReference>
<dbReference type="Proteomes" id="UP000828251">
    <property type="component" value="Unassembled WGS sequence"/>
</dbReference>
<keyword evidence="9" id="KW-0812">Transmembrane</keyword>
<reference evidence="11 12" key="1">
    <citation type="journal article" date="2021" name="Plant Biotechnol. J.">
        <title>Multi-omics assisted identification of the key and species-specific regulatory components of drought-tolerant mechanisms in Gossypium stocksii.</title>
        <authorList>
            <person name="Yu D."/>
            <person name="Ke L."/>
            <person name="Zhang D."/>
            <person name="Wu Y."/>
            <person name="Sun Y."/>
            <person name="Mei J."/>
            <person name="Sun J."/>
            <person name="Sun Y."/>
        </authorList>
    </citation>
    <scope>NUCLEOTIDE SEQUENCE [LARGE SCALE GENOMIC DNA]</scope>
    <source>
        <strain evidence="12">cv. E1</strain>
        <tissue evidence="11">Leaf</tissue>
    </source>
</reference>
<dbReference type="InterPro" id="IPR000727">
    <property type="entry name" value="T_SNARE_dom"/>
</dbReference>
<feature type="compositionally biased region" description="Polar residues" evidence="8">
    <location>
        <begin position="222"/>
        <end position="231"/>
    </location>
</feature>
<feature type="region of interest" description="Disordered" evidence="8">
    <location>
        <begin position="259"/>
        <end position="281"/>
    </location>
</feature>
<dbReference type="GO" id="GO:0051225">
    <property type="term" value="P:spindle assembly"/>
    <property type="evidence" value="ECO:0007669"/>
    <property type="project" value="TreeGrafter"/>
</dbReference>
<dbReference type="PANTHER" id="PTHR31807:SF31">
    <property type="entry name" value="QWRF MOTIF PROTEIN (DUF566)-RELATED"/>
    <property type="match status" value="1"/>
</dbReference>
<dbReference type="CDD" id="cd00179">
    <property type="entry name" value="SynN"/>
    <property type="match status" value="1"/>
</dbReference>
<dbReference type="GO" id="GO:0005737">
    <property type="term" value="C:cytoplasm"/>
    <property type="evidence" value="ECO:0007669"/>
    <property type="project" value="TreeGrafter"/>
</dbReference>
<evidence type="ECO:0000256" key="1">
    <source>
        <dbReference type="ARBA" id="ARBA00009063"/>
    </source>
</evidence>
<dbReference type="InterPro" id="IPR006011">
    <property type="entry name" value="Syntaxin_N"/>
</dbReference>
<dbReference type="Pfam" id="PF00804">
    <property type="entry name" value="Syntaxin"/>
    <property type="match status" value="2"/>
</dbReference>
<evidence type="ECO:0000256" key="7">
    <source>
        <dbReference type="RuleBase" id="RU003858"/>
    </source>
</evidence>
<name>A0A9D3V966_9ROSI</name>
<dbReference type="OrthoDB" id="774923at2759"/>
<feature type="region of interest" description="Disordered" evidence="8">
    <location>
        <begin position="1"/>
        <end position="90"/>
    </location>
</feature>
<dbReference type="InterPro" id="IPR007573">
    <property type="entry name" value="QWRF"/>
</dbReference>
<dbReference type="GO" id="GO:0005880">
    <property type="term" value="C:nuclear microtubule"/>
    <property type="evidence" value="ECO:0007669"/>
    <property type="project" value="TreeGrafter"/>
</dbReference>
<dbReference type="PROSITE" id="PS00914">
    <property type="entry name" value="SYNTAXIN"/>
    <property type="match status" value="1"/>
</dbReference>
<feature type="compositionally biased region" description="Low complexity" evidence="8">
    <location>
        <begin position="74"/>
        <end position="84"/>
    </location>
</feature>
<keyword evidence="4" id="KW-0653">Protein transport</keyword>
<dbReference type="GO" id="GO:0008017">
    <property type="term" value="F:microtubule binding"/>
    <property type="evidence" value="ECO:0007669"/>
    <property type="project" value="TreeGrafter"/>
</dbReference>
<comment type="caution">
    <text evidence="11">The sequence shown here is derived from an EMBL/GenBank/DDBJ whole genome shotgun (WGS) entry which is preliminary data.</text>
</comment>
<organism evidence="11 12">
    <name type="scientific">Gossypium stocksii</name>
    <dbReference type="NCBI Taxonomy" id="47602"/>
    <lineage>
        <taxon>Eukaryota</taxon>
        <taxon>Viridiplantae</taxon>
        <taxon>Streptophyta</taxon>
        <taxon>Embryophyta</taxon>
        <taxon>Tracheophyta</taxon>
        <taxon>Spermatophyta</taxon>
        <taxon>Magnoliopsida</taxon>
        <taxon>eudicotyledons</taxon>
        <taxon>Gunneridae</taxon>
        <taxon>Pentapetalae</taxon>
        <taxon>rosids</taxon>
        <taxon>malvids</taxon>
        <taxon>Malvales</taxon>
        <taxon>Malvaceae</taxon>
        <taxon>Malvoideae</taxon>
        <taxon>Gossypium</taxon>
    </lineage>
</organism>
<gene>
    <name evidence="11" type="ORF">J1N35_026379</name>
</gene>
<dbReference type="FunFam" id="1.20.5.110:FF:000008">
    <property type="entry name" value="Syntaxin 132"/>
    <property type="match status" value="1"/>
</dbReference>
<feature type="compositionally biased region" description="Basic and acidic residues" evidence="8">
    <location>
        <begin position="134"/>
        <end position="147"/>
    </location>
</feature>
<dbReference type="GO" id="GO:0016020">
    <property type="term" value="C:membrane"/>
    <property type="evidence" value="ECO:0007669"/>
    <property type="project" value="InterPro"/>
</dbReference>
<dbReference type="GO" id="GO:0005484">
    <property type="term" value="F:SNAP receptor activity"/>
    <property type="evidence" value="ECO:0007669"/>
    <property type="project" value="InterPro"/>
</dbReference>
<dbReference type="InterPro" id="IPR006012">
    <property type="entry name" value="Syntaxin/epimorphin_CS"/>
</dbReference>
<keyword evidence="5" id="KW-0007">Acetylation</keyword>
<feature type="compositionally biased region" description="Polar residues" evidence="8">
    <location>
        <begin position="15"/>
        <end position="31"/>
    </location>
</feature>
<protein>
    <recommendedName>
        <fullName evidence="10">t-SNARE coiled-coil homology domain-containing protein</fullName>
    </recommendedName>
</protein>
<keyword evidence="3" id="KW-0813">Transport</keyword>
<feature type="compositionally biased region" description="Polar residues" evidence="8">
    <location>
        <begin position="265"/>
        <end position="281"/>
    </location>
</feature>
<feature type="compositionally biased region" description="Polar residues" evidence="8">
    <location>
        <begin position="197"/>
        <end position="213"/>
    </location>
</feature>
<dbReference type="AlphaFoldDB" id="A0A9D3V966"/>
<evidence type="ECO:0000256" key="8">
    <source>
        <dbReference type="SAM" id="MobiDB-lite"/>
    </source>
</evidence>
<dbReference type="PANTHER" id="PTHR31807">
    <property type="entry name" value="AUGMIN FAMILY MEMBER"/>
    <property type="match status" value="1"/>
</dbReference>
<dbReference type="Pfam" id="PF04484">
    <property type="entry name" value="QWRF"/>
    <property type="match status" value="1"/>
</dbReference>
<dbReference type="Pfam" id="PF05739">
    <property type="entry name" value="SNARE"/>
    <property type="match status" value="1"/>
</dbReference>
<feature type="compositionally biased region" description="Polar residues" evidence="8">
    <location>
        <begin position="299"/>
        <end position="308"/>
    </location>
</feature>
<evidence type="ECO:0000259" key="10">
    <source>
        <dbReference type="PROSITE" id="PS50192"/>
    </source>
</evidence>
<evidence type="ECO:0000256" key="6">
    <source>
        <dbReference type="ARBA" id="ARBA00023054"/>
    </source>
</evidence>
<dbReference type="SUPFAM" id="SSF47661">
    <property type="entry name" value="t-snare proteins"/>
    <property type="match status" value="1"/>
</dbReference>